<dbReference type="NCBIfam" id="TIGR01297">
    <property type="entry name" value="CDF"/>
    <property type="match status" value="1"/>
</dbReference>
<evidence type="ECO:0000256" key="5">
    <source>
        <dbReference type="ARBA" id="ARBA00022833"/>
    </source>
</evidence>
<dbReference type="Gene3D" id="1.20.1510.10">
    <property type="entry name" value="Cation efflux protein transmembrane domain"/>
    <property type="match status" value="1"/>
</dbReference>
<dbReference type="SUPFAM" id="SSF161111">
    <property type="entry name" value="Cation efflux protein transmembrane domain-like"/>
    <property type="match status" value="1"/>
</dbReference>
<feature type="transmembrane region" description="Helical" evidence="8">
    <location>
        <begin position="111"/>
        <end position="132"/>
    </location>
</feature>
<dbReference type="VEuPathDB" id="FungiDB:MFRU_035g00830"/>
<gene>
    <name evidence="11" type="ORF">EYC84_001821</name>
</gene>
<evidence type="ECO:0000259" key="9">
    <source>
        <dbReference type="Pfam" id="PF01545"/>
    </source>
</evidence>
<accession>A0A5M9JYS4</accession>
<dbReference type="PANTHER" id="PTHR45820">
    <property type="entry name" value="FI23527P1"/>
    <property type="match status" value="1"/>
</dbReference>
<dbReference type="AlphaFoldDB" id="A0A5M9JYS4"/>
<dbReference type="Pfam" id="PF16916">
    <property type="entry name" value="ZT_dimer"/>
    <property type="match status" value="1"/>
</dbReference>
<evidence type="ECO:0000256" key="1">
    <source>
        <dbReference type="ARBA" id="ARBA00004141"/>
    </source>
</evidence>
<dbReference type="InterPro" id="IPR002524">
    <property type="entry name" value="Cation_efflux"/>
</dbReference>
<dbReference type="GO" id="GO:0005385">
    <property type="term" value="F:zinc ion transmembrane transporter activity"/>
    <property type="evidence" value="ECO:0007669"/>
    <property type="project" value="TreeGrafter"/>
</dbReference>
<organism evidence="11 12">
    <name type="scientific">Monilinia fructicola</name>
    <name type="common">Brown rot fungus</name>
    <name type="synonym">Ciboria fructicola</name>
    <dbReference type="NCBI Taxonomy" id="38448"/>
    <lineage>
        <taxon>Eukaryota</taxon>
        <taxon>Fungi</taxon>
        <taxon>Dikarya</taxon>
        <taxon>Ascomycota</taxon>
        <taxon>Pezizomycotina</taxon>
        <taxon>Leotiomycetes</taxon>
        <taxon>Helotiales</taxon>
        <taxon>Sclerotiniaceae</taxon>
        <taxon>Monilinia</taxon>
    </lineage>
</organism>
<name>A0A5M9JYS4_MONFR</name>
<evidence type="ECO:0000256" key="8">
    <source>
        <dbReference type="SAM" id="Phobius"/>
    </source>
</evidence>
<keyword evidence="4 8" id="KW-0812">Transmembrane</keyword>
<evidence type="ECO:0008006" key="13">
    <source>
        <dbReference type="Google" id="ProtNLM"/>
    </source>
</evidence>
<feature type="transmembrane region" description="Helical" evidence="8">
    <location>
        <begin position="35"/>
        <end position="56"/>
    </location>
</feature>
<feature type="transmembrane region" description="Helical" evidence="8">
    <location>
        <begin position="9"/>
        <end position="29"/>
    </location>
</feature>
<dbReference type="EMBL" id="VICG01000005">
    <property type="protein sequence ID" value="KAA8571865.1"/>
    <property type="molecule type" value="Genomic_DNA"/>
</dbReference>
<feature type="domain" description="Cation efflux protein cytoplasmic" evidence="10">
    <location>
        <begin position="276"/>
        <end position="350"/>
    </location>
</feature>
<comment type="subcellular location">
    <subcellularLocation>
        <location evidence="1">Membrane</location>
        <topology evidence="1">Multi-pass membrane protein</topology>
    </subcellularLocation>
</comment>
<dbReference type="InterPro" id="IPR027470">
    <property type="entry name" value="Cation_efflux_CTD"/>
</dbReference>
<keyword evidence="3" id="KW-0813">Transport</keyword>
<keyword evidence="5" id="KW-0862">Zinc</keyword>
<dbReference type="InterPro" id="IPR027469">
    <property type="entry name" value="Cation_efflux_TMD_sf"/>
</dbReference>
<evidence type="ECO:0000313" key="12">
    <source>
        <dbReference type="Proteomes" id="UP000322873"/>
    </source>
</evidence>
<evidence type="ECO:0000256" key="2">
    <source>
        <dbReference type="ARBA" id="ARBA00008873"/>
    </source>
</evidence>
<evidence type="ECO:0000256" key="3">
    <source>
        <dbReference type="ARBA" id="ARBA00022448"/>
    </source>
</evidence>
<evidence type="ECO:0000259" key="10">
    <source>
        <dbReference type="Pfam" id="PF16916"/>
    </source>
</evidence>
<evidence type="ECO:0000256" key="6">
    <source>
        <dbReference type="ARBA" id="ARBA00022989"/>
    </source>
</evidence>
<evidence type="ECO:0000256" key="7">
    <source>
        <dbReference type="ARBA" id="ARBA00023136"/>
    </source>
</evidence>
<reference evidence="11 12" key="1">
    <citation type="submission" date="2019-06" db="EMBL/GenBank/DDBJ databases">
        <title>Genome Sequence of the Brown Rot Fungal Pathogen Monilinia fructicola.</title>
        <authorList>
            <person name="De Miccolis Angelini R.M."/>
            <person name="Landi L."/>
            <person name="Abate D."/>
            <person name="Pollastro S."/>
            <person name="Romanazzi G."/>
            <person name="Faretra F."/>
        </authorList>
    </citation>
    <scope>NUCLEOTIDE SEQUENCE [LARGE SCALE GENOMIC DNA]</scope>
    <source>
        <strain evidence="11 12">Mfrc123</strain>
    </source>
</reference>
<evidence type="ECO:0000256" key="4">
    <source>
        <dbReference type="ARBA" id="ARBA00022692"/>
    </source>
</evidence>
<proteinExistence type="inferred from homology"/>
<dbReference type="PANTHER" id="PTHR45820:SF5">
    <property type="entry name" value="DIFFUSION FACILITATOR FAMILY METAL ION TRANSPORTER, PUTATIVE-RELATED"/>
    <property type="match status" value="1"/>
</dbReference>
<keyword evidence="12" id="KW-1185">Reference proteome</keyword>
<dbReference type="InterPro" id="IPR058533">
    <property type="entry name" value="Cation_efflux_TM"/>
</dbReference>
<comment type="caution">
    <text evidence="11">The sequence shown here is derived from an EMBL/GenBank/DDBJ whole genome shotgun (WGS) entry which is preliminary data.</text>
</comment>
<sequence>MALSKAQRLTIVICISTSFFLAELSIGFYTKSLALVADAFHYLNDLIGFIVALTALRVSQRPDSPDFLSFGWQRAQLLGAFFNGCFLLALGVSIALQSIDRFVYLERVKNPKLMLIIGCAGLTLNLISAVFLHDHDHHGHHHAHHHTHGDRTIPSTVDIEQMSSDTLCANTMSTLSSNASKNLKDDCHKGHHHMSELSDEFNEPRDLASLAVLLHVIMDAINNIGVIIAALVIWCAKYSGRFYADPGVSLGISIMLIFSSLPIIKSAGAIMLQSVPSGINLNNVKHDIENISGILSIHELHIWSLCERKTVASAHIITIETDIKGFMKQAKLIRECLHAYGIHSVTLQAETSNGASMNGVGTDEKCQMVCGSLCEDLACCPSV</sequence>
<feature type="transmembrane region" description="Helical" evidence="8">
    <location>
        <begin position="246"/>
        <end position="264"/>
    </location>
</feature>
<dbReference type="GO" id="GO:0006882">
    <property type="term" value="P:intracellular zinc ion homeostasis"/>
    <property type="evidence" value="ECO:0007669"/>
    <property type="project" value="TreeGrafter"/>
</dbReference>
<keyword evidence="6 8" id="KW-1133">Transmembrane helix</keyword>
<dbReference type="Proteomes" id="UP000322873">
    <property type="component" value="Unassembled WGS sequence"/>
</dbReference>
<protein>
    <recommendedName>
        <fullName evidence="13">Cation efflux protein cytoplasmic domain-containing protein</fullName>
    </recommendedName>
</protein>
<feature type="transmembrane region" description="Helical" evidence="8">
    <location>
        <begin position="77"/>
        <end position="99"/>
    </location>
</feature>
<dbReference type="Pfam" id="PF01545">
    <property type="entry name" value="Cation_efflux"/>
    <property type="match status" value="1"/>
</dbReference>
<feature type="transmembrane region" description="Helical" evidence="8">
    <location>
        <begin position="210"/>
        <end position="234"/>
    </location>
</feature>
<keyword evidence="7 8" id="KW-0472">Membrane</keyword>
<feature type="domain" description="Cation efflux protein transmembrane" evidence="9">
    <location>
        <begin position="9"/>
        <end position="272"/>
    </location>
</feature>
<comment type="similarity">
    <text evidence="2">Belongs to the cation diffusion facilitator (CDF) transporter (TC 2.A.4) family. SLC30A subfamily.</text>
</comment>
<evidence type="ECO:0000313" key="11">
    <source>
        <dbReference type="EMBL" id="KAA8571865.1"/>
    </source>
</evidence>
<dbReference type="GO" id="GO:0016020">
    <property type="term" value="C:membrane"/>
    <property type="evidence" value="ECO:0007669"/>
    <property type="project" value="UniProtKB-SubCell"/>
</dbReference>